<dbReference type="EMBL" id="KI913221">
    <property type="protein sequence ID" value="ETV65941.1"/>
    <property type="molecule type" value="Genomic_DNA"/>
</dbReference>
<dbReference type="OrthoDB" id="10252009at2759"/>
<feature type="compositionally biased region" description="Low complexity" evidence="1">
    <location>
        <begin position="57"/>
        <end position="67"/>
    </location>
</feature>
<protein>
    <submittedName>
        <fullName evidence="3">Uncharacterized protein</fullName>
    </submittedName>
</protein>
<evidence type="ECO:0000313" key="3">
    <source>
        <dbReference type="EMBL" id="ETV65941.1"/>
    </source>
</evidence>
<keyword evidence="2" id="KW-0732">Signal</keyword>
<organism evidence="3">
    <name type="scientific">Aphanomyces astaci</name>
    <name type="common">Crayfish plague agent</name>
    <dbReference type="NCBI Taxonomy" id="112090"/>
    <lineage>
        <taxon>Eukaryota</taxon>
        <taxon>Sar</taxon>
        <taxon>Stramenopiles</taxon>
        <taxon>Oomycota</taxon>
        <taxon>Saprolegniomycetes</taxon>
        <taxon>Saprolegniales</taxon>
        <taxon>Verrucalvaceae</taxon>
        <taxon>Aphanomyces</taxon>
    </lineage>
</organism>
<reference evidence="3" key="1">
    <citation type="submission" date="2013-12" db="EMBL/GenBank/DDBJ databases">
        <title>The Genome Sequence of Aphanomyces astaci APO3.</title>
        <authorList>
            <consortium name="The Broad Institute Genomics Platform"/>
            <person name="Russ C."/>
            <person name="Tyler B."/>
            <person name="van West P."/>
            <person name="Dieguez-Uribeondo J."/>
            <person name="Young S.K."/>
            <person name="Zeng Q."/>
            <person name="Gargeya S."/>
            <person name="Fitzgerald M."/>
            <person name="Abouelleil A."/>
            <person name="Alvarado L."/>
            <person name="Chapman S.B."/>
            <person name="Gainer-Dewar J."/>
            <person name="Goldberg J."/>
            <person name="Griggs A."/>
            <person name="Gujja S."/>
            <person name="Hansen M."/>
            <person name="Howarth C."/>
            <person name="Imamovic A."/>
            <person name="Ireland A."/>
            <person name="Larimer J."/>
            <person name="McCowan C."/>
            <person name="Murphy C."/>
            <person name="Pearson M."/>
            <person name="Poon T.W."/>
            <person name="Priest M."/>
            <person name="Roberts A."/>
            <person name="Saif S."/>
            <person name="Shea T."/>
            <person name="Sykes S."/>
            <person name="Wortman J."/>
            <person name="Nusbaum C."/>
            <person name="Birren B."/>
        </authorList>
    </citation>
    <scope>NUCLEOTIDE SEQUENCE [LARGE SCALE GENOMIC DNA]</scope>
    <source>
        <strain evidence="3">APO3</strain>
    </source>
</reference>
<proteinExistence type="predicted"/>
<evidence type="ECO:0000256" key="2">
    <source>
        <dbReference type="SAM" id="SignalP"/>
    </source>
</evidence>
<feature type="compositionally biased region" description="Pro residues" evidence="1">
    <location>
        <begin position="46"/>
        <end position="56"/>
    </location>
</feature>
<accession>W4FGG9</accession>
<feature type="chain" id="PRO_5004841634" evidence="2">
    <location>
        <begin position="24"/>
        <end position="98"/>
    </location>
</feature>
<dbReference type="RefSeq" id="XP_009844596.1">
    <property type="nucleotide sequence ID" value="XM_009846294.1"/>
</dbReference>
<gene>
    <name evidence="3" type="ORF">H257_17484</name>
</gene>
<feature type="region of interest" description="Disordered" evidence="1">
    <location>
        <begin position="31"/>
        <end position="67"/>
    </location>
</feature>
<evidence type="ECO:0000256" key="1">
    <source>
        <dbReference type="SAM" id="MobiDB-lite"/>
    </source>
</evidence>
<sequence>MSCWRHPLENLGVLVILLACAWGFVVTSSASSTVAPPSTSLHVLHPPHPPPLPTAPSSPSSSSSTNSPLEVLVSQVAALRRDMADLRALIKDVCVQHT</sequence>
<dbReference type="AlphaFoldDB" id="W4FGG9"/>
<feature type="compositionally biased region" description="Low complexity" evidence="1">
    <location>
        <begin position="31"/>
        <end position="44"/>
    </location>
</feature>
<dbReference type="VEuPathDB" id="FungiDB:H257_17484"/>
<name>W4FGG9_APHAT</name>
<feature type="signal peptide" evidence="2">
    <location>
        <begin position="1"/>
        <end position="23"/>
    </location>
</feature>
<dbReference type="GeneID" id="20819480"/>
<dbReference type="PROSITE" id="PS51257">
    <property type="entry name" value="PROKAR_LIPOPROTEIN"/>
    <property type="match status" value="1"/>
</dbReference>